<dbReference type="RefSeq" id="WP_092345407.1">
    <property type="nucleotide sequence ID" value="NZ_FNQN01000002.1"/>
</dbReference>
<evidence type="ECO:0000256" key="9">
    <source>
        <dbReference type="PIRSR" id="PIRSR001549-1"/>
    </source>
</evidence>
<dbReference type="PIRSF" id="PIRSF001549">
    <property type="entry name" value="His-tRNA_synth"/>
    <property type="match status" value="1"/>
</dbReference>
<proteinExistence type="inferred from homology"/>
<dbReference type="InterPro" id="IPR004517">
    <property type="entry name" value="HisZ"/>
</dbReference>
<dbReference type="GO" id="GO:0005737">
    <property type="term" value="C:cytoplasm"/>
    <property type="evidence" value="ECO:0007669"/>
    <property type="project" value="UniProtKB-SubCell"/>
</dbReference>
<dbReference type="Pfam" id="PF13393">
    <property type="entry name" value="tRNA-synt_His"/>
    <property type="match status" value="1"/>
</dbReference>
<feature type="binding site" evidence="9">
    <location>
        <position position="276"/>
    </location>
    <ligand>
        <name>L-histidine</name>
        <dbReference type="ChEBI" id="CHEBI:57595"/>
    </ligand>
</feature>
<accession>A0A1H3XNG1</accession>
<dbReference type="STRING" id="37625.SAMN05660420_01054"/>
<comment type="similarity">
    <text evidence="3 8">Belongs to the class-II aminoacyl-tRNA synthetase family. HisZ subfamily.</text>
</comment>
<dbReference type="InterPro" id="IPR045864">
    <property type="entry name" value="aa-tRNA-synth_II/BPL/LPL"/>
</dbReference>
<dbReference type="InterPro" id="IPR041715">
    <property type="entry name" value="HisRS-like_core"/>
</dbReference>
<dbReference type="CDD" id="cd00773">
    <property type="entry name" value="HisRS-like_core"/>
    <property type="match status" value="1"/>
</dbReference>
<dbReference type="Proteomes" id="UP000199409">
    <property type="component" value="Unassembled WGS sequence"/>
</dbReference>
<dbReference type="OrthoDB" id="9800814at2"/>
<dbReference type="SUPFAM" id="SSF52954">
    <property type="entry name" value="Class II aaRS ABD-related"/>
    <property type="match status" value="1"/>
</dbReference>
<comment type="subcellular location">
    <subcellularLocation>
        <location evidence="1 8">Cytoplasm</location>
    </subcellularLocation>
</comment>
<feature type="binding site" evidence="9">
    <location>
        <position position="135"/>
    </location>
    <ligand>
        <name>L-histidine</name>
        <dbReference type="ChEBI" id="CHEBI:57595"/>
    </ligand>
</feature>
<keyword evidence="11" id="KW-0436">Ligase</keyword>
<protein>
    <recommendedName>
        <fullName evidence="5 8">ATP phosphoribosyltransferase regulatory subunit</fullName>
    </recommendedName>
</protein>
<dbReference type="UniPathway" id="UPA00031">
    <property type="reaction ID" value="UER00006"/>
</dbReference>
<dbReference type="GO" id="GO:0004821">
    <property type="term" value="F:histidine-tRNA ligase activity"/>
    <property type="evidence" value="ECO:0007669"/>
    <property type="project" value="TreeGrafter"/>
</dbReference>
<sequence length="429" mass="47655">MRFSDSPPDTDLPKGVRDFLPLKAAKVEYLQQQLQQVYRSWGFRPVITPQLEFLDVLERGLLGDGLRERTFRFDDRQSGRMLAFPPDMTPQIARIAATRMSELPLPLRLCYNGRVLRHTEQQAGKDRDIFQSGVELIGLDSPEADAELIAMAVEALTAVGAQDFTIDIGQVEFFRGVMDGLPLGAHLAEQVADAVLRKDSSELTVLLQASELPDNTCEEILALPRLYGGREVLERAEKSVSNPRSRKALDGLAQVLDVLDVYGVLDHVTIDLGELRGLNYHTGVTFQGFLSGVGQTVCSGGRYNNLTQKYAFSAPATGFTFSLLHLLFALDKVLDERVVPSCDLLIFSTGTSLRAAQSLACQLRKQGYSVARDILDRTQEEALNYARQMNYRYMAVVAGQGQDIEMISLADGKQKTVSWEQLDQQHVVL</sequence>
<comment type="subunit">
    <text evidence="4 8">Heteromultimer composed of HisG and HisZ subunits.</text>
</comment>
<feature type="domain" description="Class II Histidinyl-tRNA synthetase (HisRS)-like catalytic core" evidence="10">
    <location>
        <begin position="15"/>
        <end position="323"/>
    </location>
</feature>
<dbReference type="Gene3D" id="3.30.930.10">
    <property type="entry name" value="Bira Bifunctional Protein, Domain 2"/>
    <property type="match status" value="1"/>
</dbReference>
<evidence type="ECO:0000256" key="5">
    <source>
        <dbReference type="ARBA" id="ARBA00020397"/>
    </source>
</evidence>
<feature type="binding site" evidence="9">
    <location>
        <position position="117"/>
    </location>
    <ligand>
        <name>L-histidine</name>
        <dbReference type="ChEBI" id="CHEBI:57595"/>
    </ligand>
</feature>
<comment type="miscellaneous">
    <text evidence="8">This function is generally fulfilled by the C-terminal part of HisG, which is missing in some bacteria such as this one.</text>
</comment>
<dbReference type="AlphaFoldDB" id="A0A1H3XNG1"/>
<evidence type="ECO:0000313" key="12">
    <source>
        <dbReference type="Proteomes" id="UP000199409"/>
    </source>
</evidence>
<evidence type="ECO:0000256" key="2">
    <source>
        <dbReference type="ARBA" id="ARBA00004667"/>
    </source>
</evidence>
<evidence type="ECO:0000256" key="3">
    <source>
        <dbReference type="ARBA" id="ARBA00005539"/>
    </source>
</evidence>
<keyword evidence="8" id="KW-0368">Histidine biosynthesis</keyword>
<name>A0A1H3XNG1_9BACT</name>
<evidence type="ECO:0000259" key="10">
    <source>
        <dbReference type="Pfam" id="PF13393"/>
    </source>
</evidence>
<organism evidence="11 12">
    <name type="scientific">Desulfuromusa kysingii</name>
    <dbReference type="NCBI Taxonomy" id="37625"/>
    <lineage>
        <taxon>Bacteria</taxon>
        <taxon>Pseudomonadati</taxon>
        <taxon>Thermodesulfobacteriota</taxon>
        <taxon>Desulfuromonadia</taxon>
        <taxon>Desulfuromonadales</taxon>
        <taxon>Geopsychrobacteraceae</taxon>
        <taxon>Desulfuromusa</taxon>
    </lineage>
</organism>
<evidence type="ECO:0000256" key="1">
    <source>
        <dbReference type="ARBA" id="ARBA00004496"/>
    </source>
</evidence>
<dbReference type="SUPFAM" id="SSF55681">
    <property type="entry name" value="Class II aaRS and biotin synthetases"/>
    <property type="match status" value="1"/>
</dbReference>
<dbReference type="GO" id="GO:0000105">
    <property type="term" value="P:L-histidine biosynthetic process"/>
    <property type="evidence" value="ECO:0007669"/>
    <property type="project" value="UniProtKB-UniRule"/>
</dbReference>
<feature type="binding site" evidence="9">
    <location>
        <position position="131"/>
    </location>
    <ligand>
        <name>L-histidine</name>
        <dbReference type="ChEBI" id="CHEBI:57595"/>
    </ligand>
</feature>
<evidence type="ECO:0000256" key="7">
    <source>
        <dbReference type="ARBA" id="ARBA00025246"/>
    </source>
</evidence>
<dbReference type="NCBIfam" id="TIGR00443">
    <property type="entry name" value="hisZ_biosyn_reg"/>
    <property type="match status" value="1"/>
</dbReference>
<dbReference type="InterPro" id="IPR004516">
    <property type="entry name" value="HisRS/HisZ"/>
</dbReference>
<dbReference type="HAMAP" id="MF_00125">
    <property type="entry name" value="HisZ"/>
    <property type="match status" value="1"/>
</dbReference>
<keyword evidence="6 8" id="KW-0963">Cytoplasm</keyword>
<gene>
    <name evidence="8" type="primary">hisZ</name>
    <name evidence="11" type="ORF">SAMN05660420_01054</name>
</gene>
<evidence type="ECO:0000256" key="4">
    <source>
        <dbReference type="ARBA" id="ARBA00011496"/>
    </source>
</evidence>
<comment type="function">
    <text evidence="7 8">Required for the first step of histidine biosynthesis. May allow the feedback regulation of ATP phosphoribosyltransferase activity by histidine.</text>
</comment>
<feature type="binding site" evidence="9">
    <location>
        <begin position="87"/>
        <end position="89"/>
    </location>
    <ligand>
        <name>L-histidine</name>
        <dbReference type="ChEBI" id="CHEBI:57595"/>
    </ligand>
</feature>
<evidence type="ECO:0000256" key="6">
    <source>
        <dbReference type="ARBA" id="ARBA00022490"/>
    </source>
</evidence>
<comment type="pathway">
    <text evidence="2 8">Amino-acid biosynthesis; L-histidine biosynthesis; L-histidine from 5-phospho-alpha-D-ribose 1-diphosphate: step 1/9.</text>
</comment>
<reference evidence="11 12" key="1">
    <citation type="submission" date="2016-10" db="EMBL/GenBank/DDBJ databases">
        <authorList>
            <person name="de Groot N.N."/>
        </authorList>
    </citation>
    <scope>NUCLEOTIDE SEQUENCE [LARGE SCALE GENOMIC DNA]</scope>
    <source>
        <strain evidence="11 12">DSM 7343</strain>
    </source>
</reference>
<dbReference type="PANTHER" id="PTHR43707:SF1">
    <property type="entry name" value="HISTIDINE--TRNA LIGASE, MITOCHONDRIAL-RELATED"/>
    <property type="match status" value="1"/>
</dbReference>
<keyword evidence="12" id="KW-1185">Reference proteome</keyword>
<keyword evidence="8" id="KW-0028">Amino-acid biosynthesis</keyword>
<keyword evidence="11" id="KW-0030">Aminoacyl-tRNA synthetase</keyword>
<evidence type="ECO:0000256" key="8">
    <source>
        <dbReference type="HAMAP-Rule" id="MF_00125"/>
    </source>
</evidence>
<dbReference type="GO" id="GO:0006427">
    <property type="term" value="P:histidyl-tRNA aminoacylation"/>
    <property type="evidence" value="ECO:0007669"/>
    <property type="project" value="TreeGrafter"/>
</dbReference>
<dbReference type="PANTHER" id="PTHR43707">
    <property type="entry name" value="HISTIDYL-TRNA SYNTHETASE"/>
    <property type="match status" value="1"/>
</dbReference>
<dbReference type="EMBL" id="FNQN01000002">
    <property type="protein sequence ID" value="SEA00985.1"/>
    <property type="molecule type" value="Genomic_DNA"/>
</dbReference>
<evidence type="ECO:0000313" key="11">
    <source>
        <dbReference type="EMBL" id="SEA00985.1"/>
    </source>
</evidence>